<comment type="caution">
    <text evidence="2">The sequence shown here is derived from an EMBL/GenBank/DDBJ whole genome shotgun (WGS) entry which is preliminary data.</text>
</comment>
<organism evidence="2 3">
    <name type="scientific">Arachis hypogaea</name>
    <name type="common">Peanut</name>
    <dbReference type="NCBI Taxonomy" id="3818"/>
    <lineage>
        <taxon>Eukaryota</taxon>
        <taxon>Viridiplantae</taxon>
        <taxon>Streptophyta</taxon>
        <taxon>Embryophyta</taxon>
        <taxon>Tracheophyta</taxon>
        <taxon>Spermatophyta</taxon>
        <taxon>Magnoliopsida</taxon>
        <taxon>eudicotyledons</taxon>
        <taxon>Gunneridae</taxon>
        <taxon>Pentapetalae</taxon>
        <taxon>rosids</taxon>
        <taxon>fabids</taxon>
        <taxon>Fabales</taxon>
        <taxon>Fabaceae</taxon>
        <taxon>Papilionoideae</taxon>
        <taxon>50 kb inversion clade</taxon>
        <taxon>dalbergioids sensu lato</taxon>
        <taxon>Dalbergieae</taxon>
        <taxon>Pterocarpus clade</taxon>
        <taxon>Arachis</taxon>
    </lineage>
</organism>
<protein>
    <recommendedName>
        <fullName evidence="4">COP1-interacting protein</fullName>
    </recommendedName>
</protein>
<dbReference type="STRING" id="3818.A0A444Z1F7"/>
<gene>
    <name evidence="2" type="ORF">Ahy_B05g075527</name>
</gene>
<evidence type="ECO:0000313" key="3">
    <source>
        <dbReference type="Proteomes" id="UP000289738"/>
    </source>
</evidence>
<feature type="region of interest" description="Disordered" evidence="1">
    <location>
        <begin position="773"/>
        <end position="844"/>
    </location>
</feature>
<feature type="compositionally biased region" description="Basic residues" evidence="1">
    <location>
        <begin position="397"/>
        <end position="406"/>
    </location>
</feature>
<evidence type="ECO:0008006" key="4">
    <source>
        <dbReference type="Google" id="ProtNLM"/>
    </source>
</evidence>
<feature type="region of interest" description="Disordered" evidence="1">
    <location>
        <begin position="859"/>
        <end position="903"/>
    </location>
</feature>
<dbReference type="AlphaFoldDB" id="A0A444Z1F7"/>
<proteinExistence type="predicted"/>
<feature type="compositionally biased region" description="Basic residues" evidence="1">
    <location>
        <begin position="464"/>
        <end position="480"/>
    </location>
</feature>
<feature type="compositionally biased region" description="Polar residues" evidence="1">
    <location>
        <begin position="803"/>
        <end position="812"/>
    </location>
</feature>
<feature type="compositionally biased region" description="Basic and acidic residues" evidence="1">
    <location>
        <begin position="835"/>
        <end position="844"/>
    </location>
</feature>
<feature type="region of interest" description="Disordered" evidence="1">
    <location>
        <begin position="343"/>
        <end position="445"/>
    </location>
</feature>
<dbReference type="EMBL" id="SDMP01000015">
    <property type="protein sequence ID" value="RYR08005.1"/>
    <property type="molecule type" value="Genomic_DNA"/>
</dbReference>
<feature type="region of interest" description="Disordered" evidence="1">
    <location>
        <begin position="260"/>
        <end position="289"/>
    </location>
</feature>
<name>A0A444Z1F7_ARAHY</name>
<keyword evidence="3" id="KW-1185">Reference proteome</keyword>
<evidence type="ECO:0000313" key="2">
    <source>
        <dbReference type="EMBL" id="RYR08005.1"/>
    </source>
</evidence>
<feature type="region of interest" description="Disordered" evidence="1">
    <location>
        <begin position="464"/>
        <end position="506"/>
    </location>
</feature>
<dbReference type="PANTHER" id="PTHR31008">
    <property type="entry name" value="COP1-INTERACTING PROTEIN-RELATED"/>
    <property type="match status" value="1"/>
</dbReference>
<evidence type="ECO:0000256" key="1">
    <source>
        <dbReference type="SAM" id="MobiDB-lite"/>
    </source>
</evidence>
<dbReference type="Proteomes" id="UP000289738">
    <property type="component" value="Chromosome B05"/>
</dbReference>
<accession>A0A444Z1F7</accession>
<feature type="compositionally biased region" description="Basic and acidic residues" evidence="1">
    <location>
        <begin position="872"/>
        <end position="881"/>
    </location>
</feature>
<sequence length="903" mass="100644">MDSKAVLDYALFQLTPTRTRCELVVFCGGVREKIASGLFEPFVSHLKFVKDEISKGGYSIKLLPPNNSAFWFSKATFERFVRFVSTPAILERFVSLEKEILQIESSFQANALSMSTASSDEGTAPQANGITRRLSDSAKLNGVIEDVDNKEEESSKVSLQRLLESRIALLRKEQAMAYTRGLVAGFEINSIDDLMHFANAFGALRLREACINFKDLWSKKHADDLWIKEVAAMQSCLPPAILFSETSGIVLANDTIENNSTKDAGELETPNSGKKEDVNLASTDPKPPHMANVHMPMPWPYNVPPPYMYNLQQMPPYQGYPMTNMQPVPPHLLRNMQWSSDMAMNQKPSETKKKKSTNKKGHEEDEDEKTESSESDSGSESNSDEEQESNHSVKDALKRKKNRRKSSGTVVIRNINYITPKRRNGNDGESSDESSLDDGDDGGSEEAIKQKVGAALESLQKVHKVEKHANGKKAHSRRSLTKSSDSTDHDLTENSGNASEEGNKNDNWDAFQNLLKIDEDIGEKVQPTIDVHNEHLMVRNSIEPMPYSSSSPHMDFKEVPKNPKVPSDSFIVANRNGANEGGFKLDEYVDSRGSVTKRRDSIGEEMLMSNRLKETGNELGNPLSTFVADSSLVTKSIAADDCFIVDNLDKNRSPVPTVDGDCVLSSVNDSSHAEKRSQESFIDDSFMIQGQLVDNSPSDSQWRTDIVVEDLVSANMMEADTAASSQKREEEPSDLYVVLQRDSGLDSVEASRTMDYEIDFSFTETCRRSSIDVNKDVPVTPENDKTKSKVSGTRSLEKDKPNSKSIRGSSVKSRPEITPRNKRTPLTSRPIVQKSKREQEDEIRKRMEELALERQRRIAERTASSSLARAAPRKDQGEGKAARLNSKTQSINRTISTTKVRGT</sequence>
<dbReference type="PANTHER" id="PTHR31008:SF0">
    <property type="entry name" value="CSL1"/>
    <property type="match status" value="1"/>
</dbReference>
<feature type="compositionally biased region" description="Acidic residues" evidence="1">
    <location>
        <begin position="429"/>
        <end position="444"/>
    </location>
</feature>
<feature type="compositionally biased region" description="Polar residues" evidence="1">
    <location>
        <begin position="885"/>
        <end position="903"/>
    </location>
</feature>
<reference evidence="2 3" key="1">
    <citation type="submission" date="2019-01" db="EMBL/GenBank/DDBJ databases">
        <title>Sequencing of cultivated peanut Arachis hypogaea provides insights into genome evolution and oil improvement.</title>
        <authorList>
            <person name="Chen X."/>
        </authorList>
    </citation>
    <scope>NUCLEOTIDE SEQUENCE [LARGE SCALE GENOMIC DNA]</scope>
    <source>
        <strain evidence="3">cv. Fuhuasheng</strain>
        <tissue evidence="2">Leaves</tissue>
    </source>
</reference>